<evidence type="ECO:0000256" key="4">
    <source>
        <dbReference type="ARBA" id="ARBA00022490"/>
    </source>
</evidence>
<keyword evidence="9" id="KW-0862">Zinc</keyword>
<dbReference type="Pfam" id="PF03331">
    <property type="entry name" value="LpxC"/>
    <property type="match status" value="2"/>
</dbReference>
<dbReference type="InterPro" id="IPR004463">
    <property type="entry name" value="UDP-acyl_GlcNac_deAcase"/>
</dbReference>
<evidence type="ECO:0000256" key="11">
    <source>
        <dbReference type="ARBA" id="ARBA00023239"/>
    </source>
</evidence>
<evidence type="ECO:0000256" key="7">
    <source>
        <dbReference type="ARBA" id="ARBA00022723"/>
    </source>
</evidence>
<keyword evidence="7" id="KW-0479">Metal-binding</keyword>
<comment type="caution">
    <text evidence="14">The sequence shown here is derived from an EMBL/GenBank/DDBJ whole genome shotgun (WGS) entry which is preliminary data.</text>
</comment>
<dbReference type="AlphaFoldDB" id="J9FNM5"/>
<evidence type="ECO:0000256" key="1">
    <source>
        <dbReference type="ARBA" id="ARBA00001947"/>
    </source>
</evidence>
<proteinExistence type="inferred from homology"/>
<dbReference type="NCBIfam" id="NF000582">
    <property type="entry name" value="PRK00006.1"/>
    <property type="match status" value="1"/>
</dbReference>
<dbReference type="UniPathway" id="UPA00359">
    <property type="reaction ID" value="UER00478"/>
</dbReference>
<name>J9FNM5_9ZZZZ</name>
<keyword evidence="6" id="KW-0441">Lipid A biosynthesis</keyword>
<organism evidence="14">
    <name type="scientific">gut metagenome</name>
    <dbReference type="NCBI Taxonomy" id="749906"/>
    <lineage>
        <taxon>unclassified sequences</taxon>
        <taxon>metagenomes</taxon>
        <taxon>organismal metagenomes</taxon>
    </lineage>
</organism>
<dbReference type="NCBIfam" id="NF009667">
    <property type="entry name" value="PRK13188.1"/>
    <property type="match status" value="1"/>
</dbReference>
<evidence type="ECO:0000256" key="3">
    <source>
        <dbReference type="ARBA" id="ARBA00005002"/>
    </source>
</evidence>
<gene>
    <name evidence="14" type="ORF">EVA_20695</name>
</gene>
<dbReference type="FunFam" id="3.10.129.10:FF:000001">
    <property type="entry name" value="3-hydroxyacyl-[acyl-carrier-protein] dehydratase FabZ"/>
    <property type="match status" value="1"/>
</dbReference>
<comment type="catalytic activity">
    <reaction evidence="12">
        <text>a UDP-3-O-[(3R)-3-hydroxyacyl]-N-acetyl-alpha-D-glucosamine + H2O = a UDP-3-O-[(3R)-3-hydroxyacyl]-alpha-D-glucosamine + acetate</text>
        <dbReference type="Rhea" id="RHEA:67816"/>
        <dbReference type="ChEBI" id="CHEBI:15377"/>
        <dbReference type="ChEBI" id="CHEBI:30089"/>
        <dbReference type="ChEBI" id="CHEBI:137740"/>
        <dbReference type="ChEBI" id="CHEBI:173225"/>
        <dbReference type="EC" id="3.5.1.108"/>
    </reaction>
</comment>
<dbReference type="Gene3D" id="3.30.230.20">
    <property type="entry name" value="lpxc deacetylase, domain 1"/>
    <property type="match status" value="1"/>
</dbReference>
<keyword evidence="8" id="KW-0378">Hydrolase</keyword>
<evidence type="ECO:0000256" key="9">
    <source>
        <dbReference type="ARBA" id="ARBA00022833"/>
    </source>
</evidence>
<dbReference type="PANTHER" id="PTHR30272:SF1">
    <property type="entry name" value="3-HYDROXYACYL-[ACYL-CARRIER-PROTEIN] DEHYDRATASE"/>
    <property type="match status" value="1"/>
</dbReference>
<dbReference type="GO" id="GO:0009245">
    <property type="term" value="P:lipid A biosynthetic process"/>
    <property type="evidence" value="ECO:0007669"/>
    <property type="project" value="UniProtKB-KW"/>
</dbReference>
<comment type="subcellular location">
    <subcellularLocation>
        <location evidence="2">Cytoplasm</location>
    </subcellularLocation>
</comment>
<evidence type="ECO:0000313" key="14">
    <source>
        <dbReference type="EMBL" id="EJW91197.1"/>
    </source>
</evidence>
<dbReference type="EMBL" id="AMCI01008341">
    <property type="protein sequence ID" value="EJW91197.1"/>
    <property type="molecule type" value="Genomic_DNA"/>
</dbReference>
<evidence type="ECO:0000256" key="13">
    <source>
        <dbReference type="ARBA" id="ARBA00025049"/>
    </source>
</evidence>
<dbReference type="SUPFAM" id="SSF54211">
    <property type="entry name" value="Ribosomal protein S5 domain 2-like"/>
    <property type="match status" value="2"/>
</dbReference>
<comment type="pathway">
    <text evidence="3">Glycolipid biosynthesis; lipid IV(A) biosynthesis; lipid IV(A) from (3R)-3-hydroxytetradecanoyl-[acyl-carrier-protein] and UDP-N-acetyl-alpha-D-glucosamine: step 2/6.</text>
</comment>
<dbReference type="GO" id="GO:0103117">
    <property type="term" value="F:UDP-3-O-acyl-N-acetylglucosamine deacetylase activity"/>
    <property type="evidence" value="ECO:0007669"/>
    <property type="project" value="UniProtKB-EC"/>
</dbReference>
<dbReference type="Gene3D" id="3.30.1700.10">
    <property type="entry name" value="lpxc deacetylase, domain 2"/>
    <property type="match status" value="1"/>
</dbReference>
<dbReference type="GO" id="GO:0016836">
    <property type="term" value="F:hydro-lyase activity"/>
    <property type="evidence" value="ECO:0007669"/>
    <property type="project" value="InterPro"/>
</dbReference>
<dbReference type="Gene3D" id="3.10.129.10">
    <property type="entry name" value="Hotdog Thioesterase"/>
    <property type="match status" value="1"/>
</dbReference>
<dbReference type="InterPro" id="IPR011334">
    <property type="entry name" value="UDP-acyl_GlcNac_deAcase_C"/>
</dbReference>
<comment type="function">
    <text evidence="13">Involved in unsaturated fatty acids biosynthesis. Catalyzes the dehydration of short chain beta-hydroxyacyl-ACPs and long chain saturated and unsaturated beta-hydroxyacyl-ACPs.</text>
</comment>
<dbReference type="InterPro" id="IPR013114">
    <property type="entry name" value="FabA_FabZ"/>
</dbReference>
<dbReference type="HAMAP" id="MF_00406">
    <property type="entry name" value="FabZ"/>
    <property type="match status" value="1"/>
</dbReference>
<dbReference type="Pfam" id="PF07977">
    <property type="entry name" value="FabA"/>
    <property type="match status" value="1"/>
</dbReference>
<dbReference type="GO" id="GO:0005737">
    <property type="term" value="C:cytoplasm"/>
    <property type="evidence" value="ECO:0007669"/>
    <property type="project" value="UniProtKB-SubCell"/>
</dbReference>
<keyword evidence="10" id="KW-0443">Lipid metabolism</keyword>
<sequence length="449" mass="50363">MFGKGLHTGLSLTVTFNPAPENFGYKIQRIDLEGEPIIEAIAENVVDTSRGTVVAKGDARCSTIEHGMAALYALGIDNCLIQVNGPEFPILDGSAKYYVENIQRVGIEVQNAPKDWYVIKKKIEFRDEETGSSIIILPDEKFSITAMISFESQFINSQFATLDDTADFVDEVASARTFVFVREIEPLLKAGLIKGGDLENAIVIYEKQISQEDLDRLADQMKVARRDATKLGYLNVQPLVWRNEPARHKLLDIIGDMALIGRPIKGRIIATRPGHTINNKFARQMRREIRAHEVQAPHYDPSDAPLMDVNRIRELLPHRYPMQLVDKVVETGSNYVVAIKNVTANEEFFQGHFPQEPVMPGVLQIEAMAQAGGLLVLNSVEEPEKWSTYFLRIDNVKFRKKVVPGDTLIFKVELITPIRHGIATMHGFAFVGETIVMEATFTAQITKNK</sequence>
<protein>
    <submittedName>
        <fullName evidence="14">Bifunctional UDP-3-O-[3-hydroxymyristoyl] N-acetylglucosamine deacetylase/(3R)-hydroxymyristoyl-[acyl-carrier-protein] dehydratase</fullName>
    </submittedName>
</protein>
<keyword evidence="5" id="KW-0444">Lipid biosynthesis</keyword>
<dbReference type="CDD" id="cd01288">
    <property type="entry name" value="FabZ"/>
    <property type="match status" value="1"/>
</dbReference>
<evidence type="ECO:0000256" key="10">
    <source>
        <dbReference type="ARBA" id="ARBA00023098"/>
    </source>
</evidence>
<dbReference type="GO" id="GO:0006633">
    <property type="term" value="P:fatty acid biosynthetic process"/>
    <property type="evidence" value="ECO:0007669"/>
    <property type="project" value="InterPro"/>
</dbReference>
<dbReference type="SUPFAM" id="SSF54637">
    <property type="entry name" value="Thioesterase/thiol ester dehydrase-isomerase"/>
    <property type="match status" value="1"/>
</dbReference>
<comment type="cofactor">
    <cofactor evidence="1">
        <name>Zn(2+)</name>
        <dbReference type="ChEBI" id="CHEBI:29105"/>
    </cofactor>
</comment>
<dbReference type="NCBIfam" id="TIGR01750">
    <property type="entry name" value="fabZ"/>
    <property type="match status" value="1"/>
</dbReference>
<dbReference type="InterPro" id="IPR010084">
    <property type="entry name" value="FabZ"/>
</dbReference>
<dbReference type="InterPro" id="IPR029069">
    <property type="entry name" value="HotDog_dom_sf"/>
</dbReference>
<dbReference type="GO" id="GO:0016020">
    <property type="term" value="C:membrane"/>
    <property type="evidence" value="ECO:0007669"/>
    <property type="project" value="GOC"/>
</dbReference>
<evidence type="ECO:0000256" key="6">
    <source>
        <dbReference type="ARBA" id="ARBA00022556"/>
    </source>
</evidence>
<dbReference type="InterPro" id="IPR020568">
    <property type="entry name" value="Ribosomal_Su5_D2-typ_SF"/>
</dbReference>
<dbReference type="PANTHER" id="PTHR30272">
    <property type="entry name" value="3-HYDROXYACYL-[ACYL-CARRIER-PROTEIN] DEHYDRATASE"/>
    <property type="match status" value="1"/>
</dbReference>
<dbReference type="InterPro" id="IPR015870">
    <property type="entry name" value="UDP-acyl_N-AcGlcN_deAcase_N"/>
</dbReference>
<evidence type="ECO:0000256" key="12">
    <source>
        <dbReference type="ARBA" id="ARBA00024535"/>
    </source>
</evidence>
<keyword evidence="4" id="KW-0963">Cytoplasm</keyword>
<dbReference type="GO" id="GO:0046872">
    <property type="term" value="F:metal ion binding"/>
    <property type="evidence" value="ECO:0007669"/>
    <property type="project" value="UniProtKB-KW"/>
</dbReference>
<reference evidence="14" key="1">
    <citation type="journal article" date="2012" name="PLoS ONE">
        <title>Gene sets for utilization of primary and secondary nutrition supplies in the distal gut of endangered iberian lynx.</title>
        <authorList>
            <person name="Alcaide M."/>
            <person name="Messina E."/>
            <person name="Richter M."/>
            <person name="Bargiela R."/>
            <person name="Peplies J."/>
            <person name="Huws S.A."/>
            <person name="Newbold C.J."/>
            <person name="Golyshin P.N."/>
            <person name="Simon M.A."/>
            <person name="Lopez G."/>
            <person name="Yakimov M.M."/>
            <person name="Ferrer M."/>
        </authorList>
    </citation>
    <scope>NUCLEOTIDE SEQUENCE</scope>
</reference>
<evidence type="ECO:0000256" key="5">
    <source>
        <dbReference type="ARBA" id="ARBA00022516"/>
    </source>
</evidence>
<accession>J9FNM5</accession>
<evidence type="ECO:0000256" key="8">
    <source>
        <dbReference type="ARBA" id="ARBA00022801"/>
    </source>
</evidence>
<evidence type="ECO:0000256" key="2">
    <source>
        <dbReference type="ARBA" id="ARBA00004496"/>
    </source>
</evidence>
<keyword evidence="11" id="KW-0456">Lyase</keyword>